<reference evidence="1" key="2">
    <citation type="submission" date="2020-09" db="EMBL/GenBank/DDBJ databases">
        <authorList>
            <person name="Sun Q."/>
            <person name="Kim S."/>
        </authorList>
    </citation>
    <scope>NUCLEOTIDE SEQUENCE</scope>
    <source>
        <strain evidence="1">KCTC 42731</strain>
    </source>
</reference>
<accession>A0A919BF24</accession>
<keyword evidence="2" id="KW-1185">Reference proteome</keyword>
<evidence type="ECO:0008006" key="3">
    <source>
        <dbReference type="Google" id="ProtNLM"/>
    </source>
</evidence>
<gene>
    <name evidence="1" type="ORF">GCM10017161_09750</name>
</gene>
<proteinExistence type="predicted"/>
<dbReference type="InterPro" id="IPR018673">
    <property type="entry name" value="DUF2141"/>
</dbReference>
<dbReference type="Pfam" id="PF09912">
    <property type="entry name" value="DUF2141"/>
    <property type="match status" value="1"/>
</dbReference>
<dbReference type="AlphaFoldDB" id="A0A919BF24"/>
<evidence type="ECO:0000313" key="2">
    <source>
        <dbReference type="Proteomes" id="UP000623842"/>
    </source>
</evidence>
<evidence type="ECO:0000313" key="1">
    <source>
        <dbReference type="EMBL" id="GHF84387.1"/>
    </source>
</evidence>
<dbReference type="Proteomes" id="UP000623842">
    <property type="component" value="Unassembled WGS sequence"/>
</dbReference>
<sequence>MSSTPALAHNLLINITNIKPEKSGQLLVMVFEEQGFPKQHEKAIEIKTLTGLTPTMQVSFELTQDTVAIKVLHDEDSNGKVTKNWTGIWPKEGLGFSNQQKVGLTGVPRFQASKIQLASGANQHIVELRYP</sequence>
<comment type="caution">
    <text evidence="1">The sequence shown here is derived from an EMBL/GenBank/DDBJ whole genome shotgun (WGS) entry which is preliminary data.</text>
</comment>
<protein>
    <recommendedName>
        <fullName evidence="3">DUF2141 domain-containing protein</fullName>
    </recommendedName>
</protein>
<organism evidence="1 2">
    <name type="scientific">Thalassotalea marina</name>
    <dbReference type="NCBI Taxonomy" id="1673741"/>
    <lineage>
        <taxon>Bacteria</taxon>
        <taxon>Pseudomonadati</taxon>
        <taxon>Pseudomonadota</taxon>
        <taxon>Gammaproteobacteria</taxon>
        <taxon>Alteromonadales</taxon>
        <taxon>Colwelliaceae</taxon>
        <taxon>Thalassotalea</taxon>
    </lineage>
</organism>
<dbReference type="EMBL" id="BNCK01000002">
    <property type="protein sequence ID" value="GHF84387.1"/>
    <property type="molecule type" value="Genomic_DNA"/>
</dbReference>
<name>A0A919BF24_9GAMM</name>
<reference evidence="1" key="1">
    <citation type="journal article" date="2014" name="Int. J. Syst. Evol. Microbiol.">
        <title>Complete genome sequence of Corynebacterium casei LMG S-19264T (=DSM 44701T), isolated from a smear-ripened cheese.</title>
        <authorList>
            <consortium name="US DOE Joint Genome Institute (JGI-PGF)"/>
            <person name="Walter F."/>
            <person name="Albersmeier A."/>
            <person name="Kalinowski J."/>
            <person name="Ruckert C."/>
        </authorList>
    </citation>
    <scope>NUCLEOTIDE SEQUENCE</scope>
    <source>
        <strain evidence="1">KCTC 42731</strain>
    </source>
</reference>